<dbReference type="GO" id="GO:0043541">
    <property type="term" value="C:UDP-N-acetylglucosamine transferase complex"/>
    <property type="evidence" value="ECO:0007669"/>
    <property type="project" value="TreeGrafter"/>
</dbReference>
<comment type="similarity">
    <text evidence="2">Belongs to the ALG14 family.</text>
</comment>
<evidence type="ECO:0000313" key="9">
    <source>
        <dbReference type="Proteomes" id="UP000270296"/>
    </source>
</evidence>
<protein>
    <recommendedName>
        <fullName evidence="3">UDP-N-acetylglucosamine transferase subunit ALG14</fullName>
    </recommendedName>
</protein>
<sequence>MWCIILTCFLTLIFSLCFTRRWRHKTFLRKNSRTIRTTVVLGSGGHTMEMLSLISNLGSEFSPRSYVIADSDFLSMSKVKQVEKGGEFSVCLIPRSRQVKQSYATSILSTLRSFGLCFPVLLHQRPQLLLCNGPGTCVPVCFCAFLLDLLCFRTCYIIYVESICRVKTLSLSAKILYHLRLADCLVVQWPELLEYYPKALYLGRL</sequence>
<evidence type="ECO:0000256" key="1">
    <source>
        <dbReference type="ARBA" id="ARBA00004389"/>
    </source>
</evidence>
<dbReference type="Proteomes" id="UP000270296">
    <property type="component" value="Unassembled WGS sequence"/>
</dbReference>
<evidence type="ECO:0000256" key="6">
    <source>
        <dbReference type="ARBA" id="ARBA00022989"/>
    </source>
</evidence>
<keyword evidence="6" id="KW-1133">Transmembrane helix</keyword>
<dbReference type="OrthoDB" id="17098at2759"/>
<evidence type="ECO:0000256" key="3">
    <source>
        <dbReference type="ARBA" id="ARBA00017467"/>
    </source>
</evidence>
<evidence type="ECO:0000256" key="4">
    <source>
        <dbReference type="ARBA" id="ARBA00022692"/>
    </source>
</evidence>
<evidence type="ECO:0000256" key="2">
    <source>
        <dbReference type="ARBA" id="ARBA00009731"/>
    </source>
</evidence>
<proteinExistence type="inferred from homology"/>
<dbReference type="Gene3D" id="3.40.50.2000">
    <property type="entry name" value="Glycogen Phosphorylase B"/>
    <property type="match status" value="1"/>
</dbReference>
<keyword evidence="5" id="KW-0256">Endoplasmic reticulum</keyword>
<dbReference type="EMBL" id="UZAM01010180">
    <property type="protein sequence ID" value="VDP11233.1"/>
    <property type="molecule type" value="Genomic_DNA"/>
</dbReference>
<dbReference type="GO" id="GO:0004577">
    <property type="term" value="F:N-acetylglucosaminyldiphosphodolichol N-acetylglucosaminyltransferase activity"/>
    <property type="evidence" value="ECO:0007669"/>
    <property type="project" value="TreeGrafter"/>
</dbReference>
<dbReference type="AlphaFoldDB" id="A0A183ITJ6"/>
<comment type="subcellular location">
    <subcellularLocation>
        <location evidence="1">Endoplasmic reticulum membrane</location>
        <topology evidence="1">Single-pass membrane protein</topology>
    </subcellularLocation>
</comment>
<accession>A0A183ITJ6</accession>
<keyword evidence="4" id="KW-0812">Transmembrane</keyword>
<dbReference type="WBParaSite" id="SBAD_0000720801-mRNA-1">
    <property type="protein sequence ID" value="SBAD_0000720801-mRNA-1"/>
    <property type="gene ID" value="SBAD_0000720801"/>
</dbReference>
<organism evidence="10">
    <name type="scientific">Soboliphyme baturini</name>
    <dbReference type="NCBI Taxonomy" id="241478"/>
    <lineage>
        <taxon>Eukaryota</taxon>
        <taxon>Metazoa</taxon>
        <taxon>Ecdysozoa</taxon>
        <taxon>Nematoda</taxon>
        <taxon>Enoplea</taxon>
        <taxon>Dorylaimia</taxon>
        <taxon>Dioctophymatida</taxon>
        <taxon>Dioctophymatoidea</taxon>
        <taxon>Soboliphymatidae</taxon>
        <taxon>Soboliphyme</taxon>
    </lineage>
</organism>
<dbReference type="InterPro" id="IPR013969">
    <property type="entry name" value="Oligosacch_biosynth_Alg14"/>
</dbReference>
<keyword evidence="9" id="KW-1185">Reference proteome</keyword>
<evidence type="ECO:0000313" key="10">
    <source>
        <dbReference type="WBParaSite" id="SBAD_0000720801-mRNA-1"/>
    </source>
</evidence>
<dbReference type="Pfam" id="PF08660">
    <property type="entry name" value="Alg14"/>
    <property type="match status" value="1"/>
</dbReference>
<dbReference type="PANTHER" id="PTHR12154:SF4">
    <property type="entry name" value="UDP-N-ACETYLGLUCOSAMINE TRANSFERASE SUBUNIT ALG14 HOMOLOG"/>
    <property type="match status" value="1"/>
</dbReference>
<evidence type="ECO:0000313" key="8">
    <source>
        <dbReference type="EMBL" id="VDP11233.1"/>
    </source>
</evidence>
<reference evidence="10" key="1">
    <citation type="submission" date="2016-06" db="UniProtKB">
        <authorList>
            <consortium name="WormBaseParasite"/>
        </authorList>
    </citation>
    <scope>IDENTIFICATION</scope>
</reference>
<keyword evidence="7" id="KW-0472">Membrane</keyword>
<reference evidence="8 9" key="2">
    <citation type="submission" date="2018-11" db="EMBL/GenBank/DDBJ databases">
        <authorList>
            <consortium name="Pathogen Informatics"/>
        </authorList>
    </citation>
    <scope>NUCLEOTIDE SEQUENCE [LARGE SCALE GENOMIC DNA]</scope>
</reference>
<name>A0A183ITJ6_9BILA</name>
<dbReference type="GO" id="GO:0006488">
    <property type="term" value="P:dolichol-linked oligosaccharide biosynthetic process"/>
    <property type="evidence" value="ECO:0007669"/>
    <property type="project" value="InterPro"/>
</dbReference>
<gene>
    <name evidence="8" type="ORF">SBAD_LOCUS6943</name>
</gene>
<evidence type="ECO:0000256" key="7">
    <source>
        <dbReference type="ARBA" id="ARBA00023136"/>
    </source>
</evidence>
<evidence type="ECO:0000256" key="5">
    <source>
        <dbReference type="ARBA" id="ARBA00022824"/>
    </source>
</evidence>
<dbReference type="PANTHER" id="PTHR12154">
    <property type="entry name" value="GLYCOSYL TRANSFERASE-RELATED"/>
    <property type="match status" value="1"/>
</dbReference>